<dbReference type="InterPro" id="IPR013818">
    <property type="entry name" value="Lipase"/>
</dbReference>
<evidence type="ECO:0000256" key="3">
    <source>
        <dbReference type="ARBA" id="ARBA00022525"/>
    </source>
</evidence>
<dbReference type="VEuPathDB" id="VectorBase:AATE019283"/>
<feature type="domain" description="Lipase" evidence="5">
    <location>
        <begin position="64"/>
        <end position="341"/>
    </location>
</feature>
<accession>A0A182JJL2</accession>
<organism evidence="6">
    <name type="scientific">Anopheles atroparvus</name>
    <name type="common">European mosquito</name>
    <dbReference type="NCBI Taxonomy" id="41427"/>
    <lineage>
        <taxon>Eukaryota</taxon>
        <taxon>Metazoa</taxon>
        <taxon>Ecdysozoa</taxon>
        <taxon>Arthropoda</taxon>
        <taxon>Hexapoda</taxon>
        <taxon>Insecta</taxon>
        <taxon>Pterygota</taxon>
        <taxon>Neoptera</taxon>
        <taxon>Endopterygota</taxon>
        <taxon>Diptera</taxon>
        <taxon>Nematocera</taxon>
        <taxon>Culicoidea</taxon>
        <taxon>Culicidae</taxon>
        <taxon>Anophelinae</taxon>
        <taxon>Anopheles</taxon>
    </lineage>
</organism>
<dbReference type="GO" id="GO:0017171">
    <property type="term" value="F:serine hydrolase activity"/>
    <property type="evidence" value="ECO:0007669"/>
    <property type="project" value="TreeGrafter"/>
</dbReference>
<dbReference type="InterPro" id="IPR029058">
    <property type="entry name" value="AB_hydrolase_fold"/>
</dbReference>
<evidence type="ECO:0000256" key="1">
    <source>
        <dbReference type="ARBA" id="ARBA00004613"/>
    </source>
</evidence>
<comment type="subcellular location">
    <subcellularLocation>
        <location evidence="1">Secreted</location>
    </subcellularLocation>
</comment>
<dbReference type="Pfam" id="PF00151">
    <property type="entry name" value="Lipase"/>
    <property type="match status" value="1"/>
</dbReference>
<dbReference type="Gene3D" id="3.40.50.1820">
    <property type="entry name" value="alpha/beta hydrolase"/>
    <property type="match status" value="1"/>
</dbReference>
<keyword evidence="3" id="KW-0964">Secreted</keyword>
<reference evidence="6" key="1">
    <citation type="submission" date="2022-08" db="UniProtKB">
        <authorList>
            <consortium name="EnsemblMetazoa"/>
        </authorList>
    </citation>
    <scope>IDENTIFICATION</scope>
    <source>
        <strain evidence="6">EBRO</strain>
    </source>
</reference>
<dbReference type="AlphaFoldDB" id="A0A182JJL2"/>
<evidence type="ECO:0000313" key="6">
    <source>
        <dbReference type="EnsemblMetazoa" id="AATE019283-PA.1"/>
    </source>
</evidence>
<dbReference type="GO" id="GO:0016298">
    <property type="term" value="F:lipase activity"/>
    <property type="evidence" value="ECO:0007669"/>
    <property type="project" value="InterPro"/>
</dbReference>
<protein>
    <recommendedName>
        <fullName evidence="5">Lipase domain-containing protein</fullName>
    </recommendedName>
</protein>
<dbReference type="EnsemblMetazoa" id="AATE019283-RA">
    <property type="protein sequence ID" value="AATE019283-PA.1"/>
    <property type="gene ID" value="AATE019283"/>
</dbReference>
<sequence>MDYTTRSAGRLCQACLAVTILLSSSKAHELPSLDTSKVHTVEQFSKLWRKNFQAYNCSLQTHIEWSPISEDVTFWCFNRKTGKFRYTLNDLNDFGDILEHNQPTVLFIHGWLQDRTQFAKEVKQLSLTTTDRNYCLVDFEPLAHIELEPFRDLVSPRVATYVAGFVQGLGSIGIPPRQVTLVGEGVTAHLAGHVGAILEGNLGAIIGLDPLGPFFTTGPKLQTRRLTLDPSDARWVQVWYTSVGQLGSSIPLGHQNIYINGGLHPQPYCACFSKTFGANNLLTELCSHNFAVKVFKASFDPSIDLVATRCRNYKDFLAGSCDNRKAAEPTGDGTDAGRFYIETSCRHPFLLHPSALQDQLNPLQPSTARKDSQ</sequence>
<dbReference type="GO" id="GO:0005615">
    <property type="term" value="C:extracellular space"/>
    <property type="evidence" value="ECO:0007669"/>
    <property type="project" value="TreeGrafter"/>
</dbReference>
<dbReference type="InterPro" id="IPR000734">
    <property type="entry name" value="TAG_lipase"/>
</dbReference>
<name>A0A182JJL2_ANOAO</name>
<proteinExistence type="inferred from homology"/>
<dbReference type="PANTHER" id="PTHR11610">
    <property type="entry name" value="LIPASE"/>
    <property type="match status" value="1"/>
</dbReference>
<dbReference type="STRING" id="41427.A0A182JJL2"/>
<dbReference type="PANTHER" id="PTHR11610:SF173">
    <property type="entry name" value="LIPASE DOMAIN-CONTAINING PROTEIN-RELATED"/>
    <property type="match status" value="1"/>
</dbReference>
<evidence type="ECO:0000256" key="4">
    <source>
        <dbReference type="RuleBase" id="RU004262"/>
    </source>
</evidence>
<comment type="similarity">
    <text evidence="2 4">Belongs to the AB hydrolase superfamily. Lipase family.</text>
</comment>
<dbReference type="SUPFAM" id="SSF53474">
    <property type="entry name" value="alpha/beta-Hydrolases"/>
    <property type="match status" value="1"/>
</dbReference>
<evidence type="ECO:0000256" key="2">
    <source>
        <dbReference type="ARBA" id="ARBA00010701"/>
    </source>
</evidence>
<evidence type="ECO:0000259" key="5">
    <source>
        <dbReference type="Pfam" id="PF00151"/>
    </source>
</evidence>
<dbReference type="GO" id="GO:0016042">
    <property type="term" value="P:lipid catabolic process"/>
    <property type="evidence" value="ECO:0007669"/>
    <property type="project" value="TreeGrafter"/>
</dbReference>